<gene>
    <name evidence="2" type="ORF">A9Q02_10185</name>
</gene>
<dbReference type="RefSeq" id="WP_097651120.1">
    <property type="nucleotide sequence ID" value="NZ_LYXE01000046.1"/>
</dbReference>
<proteinExistence type="predicted"/>
<evidence type="ECO:0008006" key="4">
    <source>
        <dbReference type="Google" id="ProtNLM"/>
    </source>
</evidence>
<dbReference type="Proteomes" id="UP000220922">
    <property type="component" value="Unassembled WGS sequence"/>
</dbReference>
<comment type="caution">
    <text evidence="2">The sequence shown here is derived from an EMBL/GenBank/DDBJ whole genome shotgun (WGS) entry which is preliminary data.</text>
</comment>
<organism evidence="2 3">
    <name type="scientific">Candidatus Chloroploca asiatica</name>
    <dbReference type="NCBI Taxonomy" id="1506545"/>
    <lineage>
        <taxon>Bacteria</taxon>
        <taxon>Bacillati</taxon>
        <taxon>Chloroflexota</taxon>
        <taxon>Chloroflexia</taxon>
        <taxon>Chloroflexales</taxon>
        <taxon>Chloroflexineae</taxon>
        <taxon>Oscillochloridaceae</taxon>
        <taxon>Candidatus Chloroploca</taxon>
    </lineage>
</organism>
<evidence type="ECO:0000256" key="1">
    <source>
        <dbReference type="SAM" id="Phobius"/>
    </source>
</evidence>
<accession>A0A2H3KXX1</accession>
<dbReference type="OrthoDB" id="136416at2"/>
<reference evidence="2 3" key="1">
    <citation type="submission" date="2016-05" db="EMBL/GenBank/DDBJ databases">
        <authorList>
            <person name="Lavstsen T."/>
            <person name="Jespersen J.S."/>
        </authorList>
    </citation>
    <scope>NUCLEOTIDE SEQUENCE [LARGE SCALE GENOMIC DNA]</scope>
    <source>
        <strain evidence="2 3">B7-9</strain>
    </source>
</reference>
<protein>
    <recommendedName>
        <fullName evidence="4">Cache domain-containing protein</fullName>
    </recommendedName>
</protein>
<feature type="transmembrane region" description="Helical" evidence="1">
    <location>
        <begin position="332"/>
        <end position="351"/>
    </location>
</feature>
<keyword evidence="1" id="KW-0472">Membrane</keyword>
<feature type="transmembrane region" description="Helical" evidence="1">
    <location>
        <begin position="597"/>
        <end position="615"/>
    </location>
</feature>
<dbReference type="AlphaFoldDB" id="A0A2H3KXX1"/>
<keyword evidence="1" id="KW-1133">Transmembrane helix</keyword>
<dbReference type="Gene3D" id="3.30.450.20">
    <property type="entry name" value="PAS domain"/>
    <property type="match status" value="2"/>
</dbReference>
<feature type="transmembrane region" description="Helical" evidence="1">
    <location>
        <begin position="25"/>
        <end position="47"/>
    </location>
</feature>
<sequence>MFRLQPGQFEVSPSRDAAVARRVRWVLLGSTLVLVLLTLFLAIRFLVVRAQLSATALETARAEAQAATATIDAALLDAQALAIALGDDLASGALAYAEVPERLQALLAAEPELDGVAVTCEPFACDPALRLTQVYAFRDANQGIGLLEGATYDYTLPPQDEPGAPATGWYYYPIREGAQWSEPFLATGAAKVLIEYGMPFARLDPADAAPAGLVTVDFSTRGMRQLMARLELGGRGYGFILSADGMFLSHPDVRFVARRSIFDPTSGYDATVQAAVRRALAGEVVELQQPDAITGHQAWFFLVPLEANGGVVGVVIDAADMAPPAEATLRNLVALGLTSGGLIVLLTALAVRVEHGGRRELWLVALVFTGVCVGLIGLTWWLSALTRDQASLALTSRATVERIVERYREELNGDQQPFVVPTGIELTALQFPTPTTVTLNAIIWQWYADTIPEEVVRGFALYQTIGELLPIEEAARVRDGDGELIVWRVGIVLQQRFDPVRFPFDTRKVEVSLQPAELDENVMLTPDLEAYPLLRPSALPGVDGAIWLNQWQLENSYFTLRERKEGASLGLSRRADRLAPPELFFTLTMQRQVVGPFIAYLLPGMVTLVLVFAFLMSDRQISDRQDLVAALSYAAALFFVIAIAHTALRENVAAIGITYLEHLYLLLYLIVVAVILDAFLLVRAPNLPLITYGDHLLPKLLYWPVCAFAMLVSTLAVFV</sequence>
<keyword evidence="1" id="KW-0812">Transmembrane</keyword>
<feature type="transmembrane region" description="Helical" evidence="1">
    <location>
        <begin position="663"/>
        <end position="680"/>
    </location>
</feature>
<feature type="transmembrane region" description="Helical" evidence="1">
    <location>
        <begin position="700"/>
        <end position="718"/>
    </location>
</feature>
<feature type="transmembrane region" description="Helical" evidence="1">
    <location>
        <begin position="627"/>
        <end position="648"/>
    </location>
</feature>
<feature type="transmembrane region" description="Helical" evidence="1">
    <location>
        <begin position="363"/>
        <end position="382"/>
    </location>
</feature>
<evidence type="ECO:0000313" key="2">
    <source>
        <dbReference type="EMBL" id="PDW00356.1"/>
    </source>
</evidence>
<evidence type="ECO:0000313" key="3">
    <source>
        <dbReference type="Proteomes" id="UP000220922"/>
    </source>
</evidence>
<name>A0A2H3KXX1_9CHLR</name>
<dbReference type="EMBL" id="LYXE01000046">
    <property type="protein sequence ID" value="PDW00356.1"/>
    <property type="molecule type" value="Genomic_DNA"/>
</dbReference>
<keyword evidence="3" id="KW-1185">Reference proteome</keyword>